<dbReference type="GO" id="GO:1902600">
    <property type="term" value="P:proton transmembrane transport"/>
    <property type="evidence" value="ECO:0007669"/>
    <property type="project" value="InterPro"/>
</dbReference>
<feature type="transmembrane region" description="Helical" evidence="9">
    <location>
        <begin position="59"/>
        <end position="77"/>
    </location>
</feature>
<evidence type="ECO:0000256" key="1">
    <source>
        <dbReference type="ARBA" id="ARBA00004651"/>
    </source>
</evidence>
<evidence type="ECO:0000259" key="10">
    <source>
        <dbReference type="PROSITE" id="PS51202"/>
    </source>
</evidence>
<name>A0A0A7FY09_9CLOT</name>
<evidence type="ECO:0000256" key="9">
    <source>
        <dbReference type="SAM" id="Phobius"/>
    </source>
</evidence>
<dbReference type="PANTHER" id="PTHR32507:SF7">
    <property type="entry name" value="K(+)_H(+) ANTIPORTER NHAP2"/>
    <property type="match status" value="1"/>
</dbReference>
<keyword evidence="8 9" id="KW-0472">Membrane</keyword>
<protein>
    <submittedName>
        <fullName evidence="11">TrkA-C domain protein</fullName>
    </submittedName>
</protein>
<keyword evidence="7" id="KW-0406">Ion transport</keyword>
<feature type="transmembrane region" description="Helical" evidence="9">
    <location>
        <begin position="29"/>
        <end position="50"/>
    </location>
</feature>
<dbReference type="eggNOG" id="COG3263">
    <property type="taxonomic scope" value="Bacteria"/>
</dbReference>
<dbReference type="NCBIfam" id="NF003716">
    <property type="entry name" value="PRK05326.1-3"/>
    <property type="match status" value="1"/>
</dbReference>
<feature type="transmembrane region" description="Helical" evidence="9">
    <location>
        <begin position="358"/>
        <end position="377"/>
    </location>
</feature>
<gene>
    <name evidence="11" type="ORF">U729_216</name>
</gene>
<evidence type="ECO:0000256" key="3">
    <source>
        <dbReference type="ARBA" id="ARBA00022449"/>
    </source>
</evidence>
<dbReference type="HOGENOM" id="CLU_005912_9_1_9"/>
<evidence type="ECO:0000256" key="2">
    <source>
        <dbReference type="ARBA" id="ARBA00022448"/>
    </source>
</evidence>
<organism evidence="11 12">
    <name type="scientific">Clostridium baratii str. Sullivan</name>
    <dbReference type="NCBI Taxonomy" id="1415775"/>
    <lineage>
        <taxon>Bacteria</taxon>
        <taxon>Bacillati</taxon>
        <taxon>Bacillota</taxon>
        <taxon>Clostridia</taxon>
        <taxon>Eubacteriales</taxon>
        <taxon>Clostridiaceae</taxon>
        <taxon>Clostridium</taxon>
    </lineage>
</organism>
<dbReference type="EMBL" id="CP006905">
    <property type="protein sequence ID" value="AIY84502.1"/>
    <property type="molecule type" value="Genomic_DNA"/>
</dbReference>
<dbReference type="SUPFAM" id="SSF116726">
    <property type="entry name" value="TrkA C-terminal domain-like"/>
    <property type="match status" value="1"/>
</dbReference>
<dbReference type="GO" id="GO:0006813">
    <property type="term" value="P:potassium ion transport"/>
    <property type="evidence" value="ECO:0007669"/>
    <property type="project" value="InterPro"/>
</dbReference>
<dbReference type="OrthoDB" id="9810759at2"/>
<dbReference type="AlphaFoldDB" id="A0A0A7FY09"/>
<keyword evidence="5 9" id="KW-0812">Transmembrane</keyword>
<proteinExistence type="predicted"/>
<feature type="domain" description="RCK C-terminal" evidence="10">
    <location>
        <begin position="395"/>
        <end position="475"/>
    </location>
</feature>
<evidence type="ECO:0000256" key="6">
    <source>
        <dbReference type="ARBA" id="ARBA00022989"/>
    </source>
</evidence>
<evidence type="ECO:0000313" key="12">
    <source>
        <dbReference type="Proteomes" id="UP000030635"/>
    </source>
</evidence>
<dbReference type="InterPro" id="IPR006037">
    <property type="entry name" value="RCK_C"/>
</dbReference>
<keyword evidence="4" id="KW-1003">Cell membrane</keyword>
<comment type="subcellular location">
    <subcellularLocation>
        <location evidence="1">Cell membrane</location>
        <topology evidence="1">Multi-pass membrane protein</topology>
    </subcellularLocation>
</comment>
<evidence type="ECO:0000256" key="7">
    <source>
        <dbReference type="ARBA" id="ARBA00023065"/>
    </source>
</evidence>
<evidence type="ECO:0000256" key="8">
    <source>
        <dbReference type="ARBA" id="ARBA00023136"/>
    </source>
</evidence>
<dbReference type="Pfam" id="PF00999">
    <property type="entry name" value="Na_H_Exchanger"/>
    <property type="match status" value="1"/>
</dbReference>
<dbReference type="Pfam" id="PF02080">
    <property type="entry name" value="TrkA_C"/>
    <property type="match status" value="1"/>
</dbReference>
<evidence type="ECO:0000256" key="5">
    <source>
        <dbReference type="ARBA" id="ARBA00022692"/>
    </source>
</evidence>
<feature type="transmembrane region" description="Helical" evidence="9">
    <location>
        <begin position="89"/>
        <end position="110"/>
    </location>
</feature>
<dbReference type="PROSITE" id="PS51202">
    <property type="entry name" value="RCK_C"/>
    <property type="match status" value="1"/>
</dbReference>
<keyword evidence="3" id="KW-0050">Antiport</keyword>
<dbReference type="NCBIfam" id="NF003715">
    <property type="entry name" value="PRK05326.1-2"/>
    <property type="match status" value="1"/>
</dbReference>
<dbReference type="GO" id="GO:0015297">
    <property type="term" value="F:antiporter activity"/>
    <property type="evidence" value="ECO:0007669"/>
    <property type="project" value="UniProtKB-KW"/>
</dbReference>
<feature type="transmembrane region" description="Helical" evidence="9">
    <location>
        <begin position="117"/>
        <end position="136"/>
    </location>
</feature>
<reference evidence="11 12" key="1">
    <citation type="journal article" date="2015" name="Infect. Genet. Evol.">
        <title>Genomic sequences of six botulinum neurotoxin-producing strains representing three clostridial species illustrate the mobility and diversity of botulinum neurotoxin genes.</title>
        <authorList>
            <person name="Smith T.J."/>
            <person name="Hill K.K."/>
            <person name="Xie G."/>
            <person name="Foley B.T."/>
            <person name="Williamson C.H."/>
            <person name="Foster J.T."/>
            <person name="Johnson S.L."/>
            <person name="Chertkov O."/>
            <person name="Teshima H."/>
            <person name="Gibbons H.S."/>
            <person name="Johnsky L.A."/>
            <person name="Karavis M.A."/>
            <person name="Smith L.A."/>
        </authorList>
    </citation>
    <scope>NUCLEOTIDE SEQUENCE [LARGE SCALE GENOMIC DNA]</scope>
    <source>
        <strain evidence="11">Sullivan</strain>
    </source>
</reference>
<dbReference type="RefSeq" id="WP_039310955.1">
    <property type="nucleotide sequence ID" value="NZ_CP006905.1"/>
</dbReference>
<dbReference type="STRING" id="1561.NPD11_2764"/>
<keyword evidence="6 9" id="KW-1133">Transmembrane helix</keyword>
<feature type="transmembrane region" description="Helical" evidence="9">
    <location>
        <begin position="180"/>
        <end position="200"/>
    </location>
</feature>
<dbReference type="Proteomes" id="UP000030635">
    <property type="component" value="Chromosome"/>
</dbReference>
<dbReference type="GO" id="GO:0008324">
    <property type="term" value="F:monoatomic cation transmembrane transporter activity"/>
    <property type="evidence" value="ECO:0007669"/>
    <property type="project" value="InterPro"/>
</dbReference>
<feature type="transmembrane region" description="Helical" evidence="9">
    <location>
        <begin position="268"/>
        <end position="286"/>
    </location>
</feature>
<evidence type="ECO:0000313" key="11">
    <source>
        <dbReference type="EMBL" id="AIY84502.1"/>
    </source>
</evidence>
<dbReference type="PANTHER" id="PTHR32507">
    <property type="entry name" value="NA(+)/H(+) ANTIPORTER 1"/>
    <property type="match status" value="1"/>
</dbReference>
<feature type="transmembrane region" description="Helical" evidence="9">
    <location>
        <begin position="332"/>
        <end position="352"/>
    </location>
</feature>
<dbReference type="InterPro" id="IPR006153">
    <property type="entry name" value="Cation/H_exchanger_TM"/>
</dbReference>
<dbReference type="Gene3D" id="3.30.70.1450">
    <property type="entry name" value="Regulator of K+ conductance, C-terminal domain"/>
    <property type="match status" value="1"/>
</dbReference>
<feature type="transmembrane region" description="Helical" evidence="9">
    <location>
        <begin position="298"/>
        <end position="320"/>
    </location>
</feature>
<feature type="transmembrane region" description="Helical" evidence="9">
    <location>
        <begin position="212"/>
        <end position="232"/>
    </location>
</feature>
<dbReference type="Gene3D" id="1.20.1530.20">
    <property type="match status" value="1"/>
</dbReference>
<dbReference type="GO" id="GO:0005886">
    <property type="term" value="C:plasma membrane"/>
    <property type="evidence" value="ECO:0007669"/>
    <property type="project" value="UniProtKB-SubCell"/>
</dbReference>
<keyword evidence="2" id="KW-0813">Transport</keyword>
<keyword evidence="12" id="KW-1185">Reference proteome</keyword>
<accession>A0A0A7FY09</accession>
<dbReference type="InterPro" id="IPR036721">
    <property type="entry name" value="RCK_C_sf"/>
</dbReference>
<dbReference type="KEGG" id="cbv:U729_216"/>
<evidence type="ECO:0000256" key="4">
    <source>
        <dbReference type="ARBA" id="ARBA00022475"/>
    </source>
</evidence>
<dbReference type="InterPro" id="IPR038770">
    <property type="entry name" value="Na+/solute_symporter_sf"/>
</dbReference>
<sequence>MIGLMISCALILLICVTSTKVLYRFGVPILLIFIVFGMLFGSDGVVGIYFDNYELTKDVCSFALIFIMFYGGFGTNWNMAKPVAVQSVLLSTVGVVVTAGLTGAFCFFVFKTTLLEGLLIGAVVASTDAAAVFAILRSQKLNLKGSLASILEIESGSNDPFAYMLTVIILEVMSGEGVGLVIPLLIKQVFIGIITGVLLAKLTTYFLRRANFEIEGFYTIFVAAISVLAYALSEHLGGNGYLSVYLAGMIIGNSKIPHKKSLVHFFDGISWIMQITLFFMLGLLAFPSAIPQVAFKGIAISLFMIIIARPVAIFSILTFFKVPIKEKLFISWVGLRGAASIVFAIYAVTYGVPINNDIFHIIFFMALFSVAVQGTLIPKVAHKLDLVDNNSPVLKTFNDYKEESANRLMEIIIEEENKWANKTIMDANIPEEIFVVMIKRNDEVVIPKGSTEIQVGDTLVLTANDFNNINDFIEA</sequence>